<organism evidence="1 2">
    <name type="scientific">Micromonospora rifamycinica</name>
    <dbReference type="NCBI Taxonomy" id="291594"/>
    <lineage>
        <taxon>Bacteria</taxon>
        <taxon>Bacillati</taxon>
        <taxon>Actinomycetota</taxon>
        <taxon>Actinomycetes</taxon>
        <taxon>Micromonosporales</taxon>
        <taxon>Micromonosporaceae</taxon>
        <taxon>Micromonospora</taxon>
    </lineage>
</organism>
<sequence>MSRVGKQDRLGLVAWWPGGLVVWPGEAGWGWDYRG</sequence>
<dbReference type="Proteomes" id="UP000198226">
    <property type="component" value="Chromosome I"/>
</dbReference>
<dbReference type="EMBL" id="LT607752">
    <property type="protein sequence ID" value="SCG71058.1"/>
    <property type="molecule type" value="Genomic_DNA"/>
</dbReference>
<evidence type="ECO:0000313" key="2">
    <source>
        <dbReference type="Proteomes" id="UP000198226"/>
    </source>
</evidence>
<gene>
    <name evidence="1" type="ORF">GA0070623_3564</name>
</gene>
<keyword evidence="2" id="KW-1185">Reference proteome</keyword>
<reference evidence="2" key="1">
    <citation type="submission" date="2016-06" db="EMBL/GenBank/DDBJ databases">
        <authorList>
            <person name="Varghese N."/>
            <person name="Submissions Spin"/>
        </authorList>
    </citation>
    <scope>NUCLEOTIDE SEQUENCE [LARGE SCALE GENOMIC DNA]</scope>
    <source>
        <strain evidence="2">DSM 44983</strain>
    </source>
</reference>
<proteinExistence type="predicted"/>
<protein>
    <submittedName>
        <fullName evidence="1">Uncharacterized protein</fullName>
    </submittedName>
</protein>
<evidence type="ECO:0000313" key="1">
    <source>
        <dbReference type="EMBL" id="SCG71058.1"/>
    </source>
</evidence>
<accession>A0A1C5JKL9</accession>
<name>A0A1C5JKL9_9ACTN</name>
<dbReference type="AlphaFoldDB" id="A0A1C5JKL9"/>